<protein>
    <submittedName>
        <fullName evidence="2">Uncharacterized protein</fullName>
    </submittedName>
</protein>
<dbReference type="GeneID" id="98070798"/>
<dbReference type="EMBL" id="ADMC01000025">
    <property type="protein sequence ID" value="EHP46535.1"/>
    <property type="molecule type" value="Genomic_DNA"/>
</dbReference>
<dbReference type="PATRIC" id="fig|742817.3.peg.2301"/>
<keyword evidence="1" id="KW-0812">Transmembrane</keyword>
<dbReference type="AlphaFoldDB" id="H1DIC3"/>
<reference evidence="2 3" key="1">
    <citation type="submission" date="2012-01" db="EMBL/GenBank/DDBJ databases">
        <title>The Genome Sequence of Odoribacter laneus YIT 12061.</title>
        <authorList>
            <consortium name="The Broad Institute Genome Sequencing Platform"/>
            <person name="Earl A."/>
            <person name="Ward D."/>
            <person name="Feldgarden M."/>
            <person name="Gevers D."/>
            <person name="Morotomi M."/>
            <person name="Young S.K."/>
            <person name="Zeng Q."/>
            <person name="Gargeya S."/>
            <person name="Fitzgerald M."/>
            <person name="Haas B."/>
            <person name="Abouelleil A."/>
            <person name="Alvarado L."/>
            <person name="Arachchi H.M."/>
            <person name="Berlin A."/>
            <person name="Chapman S.B."/>
            <person name="Gearin G."/>
            <person name="Goldberg J."/>
            <person name="Griggs A."/>
            <person name="Gujja S."/>
            <person name="Hansen M."/>
            <person name="Heiman D."/>
            <person name="Howarth C."/>
            <person name="Larimer J."/>
            <person name="Lui A."/>
            <person name="MacDonald P.J.P."/>
            <person name="McCowen C."/>
            <person name="Montmayeur A."/>
            <person name="Murphy C."/>
            <person name="Neiman D."/>
            <person name="Pearson M."/>
            <person name="Priest M."/>
            <person name="Roberts A."/>
            <person name="Saif S."/>
            <person name="Shea T."/>
            <person name="Sisk P."/>
            <person name="Stolte C."/>
            <person name="Sykes S."/>
            <person name="Wortman J."/>
            <person name="Nusbaum C."/>
            <person name="Birren B."/>
        </authorList>
    </citation>
    <scope>NUCLEOTIDE SEQUENCE [LARGE SCALE GENOMIC DNA]</scope>
    <source>
        <strain evidence="2 3">YIT 12061</strain>
    </source>
</reference>
<evidence type="ECO:0000313" key="3">
    <source>
        <dbReference type="Proteomes" id="UP000004892"/>
    </source>
</evidence>
<dbReference type="Proteomes" id="UP000004892">
    <property type="component" value="Unassembled WGS sequence"/>
</dbReference>
<dbReference type="STRING" id="742817.HMPREF9449_02152"/>
<evidence type="ECO:0000256" key="1">
    <source>
        <dbReference type="SAM" id="Phobius"/>
    </source>
</evidence>
<keyword evidence="1" id="KW-0472">Membrane</keyword>
<keyword evidence="1" id="KW-1133">Transmembrane helix</keyword>
<comment type="caution">
    <text evidence="2">The sequence shown here is derived from an EMBL/GenBank/DDBJ whole genome shotgun (WGS) entry which is preliminary data.</text>
</comment>
<evidence type="ECO:0000313" key="2">
    <source>
        <dbReference type="EMBL" id="EHP46535.1"/>
    </source>
</evidence>
<dbReference type="RefSeq" id="WP_009137299.1">
    <property type="nucleotide sequence ID" value="NZ_JH594596.1"/>
</dbReference>
<name>H1DIC3_9BACT</name>
<proteinExistence type="predicted"/>
<keyword evidence="3" id="KW-1185">Reference proteome</keyword>
<sequence length="98" mass="11232">MLNLLLSTLGMMGLTFAIGFFVAGIIKAIANWADLFAFYKLHQLEILSLKKTSRPLEKTVPGFVAMPKNDIYKEKHRKVSHFLNETFHSLKPRRRITA</sequence>
<accession>H1DIC3</accession>
<dbReference type="HOGENOM" id="CLU_2331004_0_0_10"/>
<feature type="transmembrane region" description="Helical" evidence="1">
    <location>
        <begin position="6"/>
        <end position="30"/>
    </location>
</feature>
<organism evidence="2 3">
    <name type="scientific">Odoribacter laneus YIT 12061</name>
    <dbReference type="NCBI Taxonomy" id="742817"/>
    <lineage>
        <taxon>Bacteria</taxon>
        <taxon>Pseudomonadati</taxon>
        <taxon>Bacteroidota</taxon>
        <taxon>Bacteroidia</taxon>
        <taxon>Bacteroidales</taxon>
        <taxon>Odoribacteraceae</taxon>
        <taxon>Odoribacter</taxon>
    </lineage>
</organism>
<gene>
    <name evidence="2" type="ORF">HMPREF9449_02152</name>
</gene>